<feature type="compositionally biased region" description="Low complexity" evidence="1">
    <location>
        <begin position="84"/>
        <end position="97"/>
    </location>
</feature>
<evidence type="ECO:0000313" key="3">
    <source>
        <dbReference type="Proteomes" id="UP001153269"/>
    </source>
</evidence>
<feature type="region of interest" description="Disordered" evidence="1">
    <location>
        <begin position="37"/>
        <end position="122"/>
    </location>
</feature>
<accession>A0A9N7UJQ2</accession>
<protein>
    <submittedName>
        <fullName evidence="2">Uncharacterized protein</fullName>
    </submittedName>
</protein>
<gene>
    <name evidence="2" type="ORF">PLEPLA_LOCUS21540</name>
</gene>
<keyword evidence="3" id="KW-1185">Reference proteome</keyword>
<dbReference type="Proteomes" id="UP001153269">
    <property type="component" value="Unassembled WGS sequence"/>
</dbReference>
<evidence type="ECO:0000313" key="2">
    <source>
        <dbReference type="EMBL" id="CAB1433449.1"/>
    </source>
</evidence>
<proteinExistence type="predicted"/>
<evidence type="ECO:0000256" key="1">
    <source>
        <dbReference type="SAM" id="MobiDB-lite"/>
    </source>
</evidence>
<reference evidence="2" key="1">
    <citation type="submission" date="2020-03" db="EMBL/GenBank/DDBJ databases">
        <authorList>
            <person name="Weist P."/>
        </authorList>
    </citation>
    <scope>NUCLEOTIDE SEQUENCE</scope>
</reference>
<dbReference type="EMBL" id="CADEAL010001557">
    <property type="protein sequence ID" value="CAB1433449.1"/>
    <property type="molecule type" value="Genomic_DNA"/>
</dbReference>
<name>A0A9N7UJQ2_PLEPL</name>
<comment type="caution">
    <text evidence="2">The sequence shown here is derived from an EMBL/GenBank/DDBJ whole genome shotgun (WGS) entry which is preliminary data.</text>
</comment>
<dbReference type="AlphaFoldDB" id="A0A9N7UJQ2"/>
<organism evidence="2 3">
    <name type="scientific">Pleuronectes platessa</name>
    <name type="common">European plaice</name>
    <dbReference type="NCBI Taxonomy" id="8262"/>
    <lineage>
        <taxon>Eukaryota</taxon>
        <taxon>Metazoa</taxon>
        <taxon>Chordata</taxon>
        <taxon>Craniata</taxon>
        <taxon>Vertebrata</taxon>
        <taxon>Euteleostomi</taxon>
        <taxon>Actinopterygii</taxon>
        <taxon>Neopterygii</taxon>
        <taxon>Teleostei</taxon>
        <taxon>Neoteleostei</taxon>
        <taxon>Acanthomorphata</taxon>
        <taxon>Carangaria</taxon>
        <taxon>Pleuronectiformes</taxon>
        <taxon>Pleuronectoidei</taxon>
        <taxon>Pleuronectidae</taxon>
        <taxon>Pleuronectes</taxon>
    </lineage>
</organism>
<sequence length="122" mass="13455">MIAEQVAQEASSSSFMEKGDVHVLIVKKAVQHHHPHFGLHIKSTTPPLCEMTPENILQASPSSRRRVRPLQPPDRLMCSNPTKSSPSPGNLSESSNLRGSKFLHQPPSLPPRCEGQVGCFRQ</sequence>